<dbReference type="GO" id="GO:0061630">
    <property type="term" value="F:ubiquitin protein ligase activity"/>
    <property type="evidence" value="ECO:0007669"/>
    <property type="project" value="TreeGrafter"/>
</dbReference>
<name>K1R1J2_MAGGI</name>
<dbReference type="InParanoid" id="K1R1J2"/>
<protein>
    <submittedName>
        <fullName evidence="2">Tripartite motif-containing protein 3</fullName>
    </submittedName>
</protein>
<gene>
    <name evidence="2" type="ORF">CGI_10023635</name>
</gene>
<dbReference type="SUPFAM" id="SSF101898">
    <property type="entry name" value="NHL repeat"/>
    <property type="match status" value="1"/>
</dbReference>
<dbReference type="Gene3D" id="2.120.10.30">
    <property type="entry name" value="TolB, C-terminal domain"/>
    <property type="match status" value="1"/>
</dbReference>
<dbReference type="HOGENOM" id="CLU_007742_4_1_1"/>
<keyword evidence="1" id="KW-0677">Repeat</keyword>
<sequence length="157" mass="18238">MFKRWTDQSQVVRYSGSKLKQTIQFDDEGKPLFSRTRDMKCITENRNHDICVADSGGYAVVVVTQDGKFRWRYTGIRSINKIKAFKPFGITTDSQSRILTADFDNHCIHILDQNGQFLRYIDNCDLKNPYSLCMGTRNILLVSECNQNHVKKIKYSK</sequence>
<proteinExistence type="predicted"/>
<dbReference type="PROSITE" id="PS51125">
    <property type="entry name" value="NHL"/>
    <property type="match status" value="1"/>
</dbReference>
<dbReference type="PANTHER" id="PTHR24104:SF25">
    <property type="entry name" value="PROTEIN LIN-41"/>
    <property type="match status" value="1"/>
</dbReference>
<dbReference type="InterPro" id="IPR050952">
    <property type="entry name" value="TRIM-NHL_E3_ligases"/>
</dbReference>
<dbReference type="EMBL" id="JH817539">
    <property type="protein sequence ID" value="EKC35015.1"/>
    <property type="molecule type" value="Genomic_DNA"/>
</dbReference>
<evidence type="ECO:0000256" key="1">
    <source>
        <dbReference type="ARBA" id="ARBA00022737"/>
    </source>
</evidence>
<reference evidence="2" key="1">
    <citation type="journal article" date="2012" name="Nature">
        <title>The oyster genome reveals stress adaptation and complexity of shell formation.</title>
        <authorList>
            <person name="Zhang G."/>
            <person name="Fang X."/>
            <person name="Guo X."/>
            <person name="Li L."/>
            <person name="Luo R."/>
            <person name="Xu F."/>
            <person name="Yang P."/>
            <person name="Zhang L."/>
            <person name="Wang X."/>
            <person name="Qi H."/>
            <person name="Xiong Z."/>
            <person name="Que H."/>
            <person name="Xie Y."/>
            <person name="Holland P.W."/>
            <person name="Paps J."/>
            <person name="Zhu Y."/>
            <person name="Wu F."/>
            <person name="Chen Y."/>
            <person name="Wang J."/>
            <person name="Peng C."/>
            <person name="Meng J."/>
            <person name="Yang L."/>
            <person name="Liu J."/>
            <person name="Wen B."/>
            <person name="Zhang N."/>
            <person name="Huang Z."/>
            <person name="Zhu Q."/>
            <person name="Feng Y."/>
            <person name="Mount A."/>
            <person name="Hedgecock D."/>
            <person name="Xu Z."/>
            <person name="Liu Y."/>
            <person name="Domazet-Loso T."/>
            <person name="Du Y."/>
            <person name="Sun X."/>
            <person name="Zhang S."/>
            <person name="Liu B."/>
            <person name="Cheng P."/>
            <person name="Jiang X."/>
            <person name="Li J."/>
            <person name="Fan D."/>
            <person name="Wang W."/>
            <person name="Fu W."/>
            <person name="Wang T."/>
            <person name="Wang B."/>
            <person name="Zhang J."/>
            <person name="Peng Z."/>
            <person name="Li Y."/>
            <person name="Li N."/>
            <person name="Wang J."/>
            <person name="Chen M."/>
            <person name="He Y."/>
            <person name="Tan F."/>
            <person name="Song X."/>
            <person name="Zheng Q."/>
            <person name="Huang R."/>
            <person name="Yang H."/>
            <person name="Du X."/>
            <person name="Chen L."/>
            <person name="Yang M."/>
            <person name="Gaffney P.M."/>
            <person name="Wang S."/>
            <person name="Luo L."/>
            <person name="She Z."/>
            <person name="Ming Y."/>
            <person name="Huang W."/>
            <person name="Zhang S."/>
            <person name="Huang B."/>
            <person name="Zhang Y."/>
            <person name="Qu T."/>
            <person name="Ni P."/>
            <person name="Miao G."/>
            <person name="Wang J."/>
            <person name="Wang Q."/>
            <person name="Steinberg C.E."/>
            <person name="Wang H."/>
            <person name="Li N."/>
            <person name="Qian L."/>
            <person name="Zhang G."/>
            <person name="Li Y."/>
            <person name="Yang H."/>
            <person name="Liu X."/>
            <person name="Wang J."/>
            <person name="Yin Y."/>
            <person name="Wang J."/>
        </authorList>
    </citation>
    <scope>NUCLEOTIDE SEQUENCE [LARGE SCALE GENOMIC DNA]</scope>
    <source>
        <strain evidence="2">05x7-T-G4-1.051#20</strain>
    </source>
</reference>
<dbReference type="PANTHER" id="PTHR24104">
    <property type="entry name" value="E3 UBIQUITIN-PROTEIN LIGASE NHLRC1-RELATED"/>
    <property type="match status" value="1"/>
</dbReference>
<dbReference type="GO" id="GO:0043161">
    <property type="term" value="P:proteasome-mediated ubiquitin-dependent protein catabolic process"/>
    <property type="evidence" value="ECO:0007669"/>
    <property type="project" value="TreeGrafter"/>
</dbReference>
<dbReference type="GO" id="GO:0008270">
    <property type="term" value="F:zinc ion binding"/>
    <property type="evidence" value="ECO:0007669"/>
    <property type="project" value="UniProtKB-KW"/>
</dbReference>
<dbReference type="InterPro" id="IPR001258">
    <property type="entry name" value="NHL_repeat"/>
</dbReference>
<dbReference type="InterPro" id="IPR011042">
    <property type="entry name" value="6-blade_b-propeller_TolB-like"/>
</dbReference>
<dbReference type="GO" id="GO:0000209">
    <property type="term" value="P:protein polyubiquitination"/>
    <property type="evidence" value="ECO:0007669"/>
    <property type="project" value="TreeGrafter"/>
</dbReference>
<accession>K1R1J2</accession>
<dbReference type="AlphaFoldDB" id="K1R1J2"/>
<organism evidence="2">
    <name type="scientific">Magallana gigas</name>
    <name type="common">Pacific oyster</name>
    <name type="synonym">Crassostrea gigas</name>
    <dbReference type="NCBI Taxonomy" id="29159"/>
    <lineage>
        <taxon>Eukaryota</taxon>
        <taxon>Metazoa</taxon>
        <taxon>Spiralia</taxon>
        <taxon>Lophotrochozoa</taxon>
        <taxon>Mollusca</taxon>
        <taxon>Bivalvia</taxon>
        <taxon>Autobranchia</taxon>
        <taxon>Pteriomorphia</taxon>
        <taxon>Ostreida</taxon>
        <taxon>Ostreoidea</taxon>
        <taxon>Ostreidae</taxon>
        <taxon>Magallana</taxon>
    </lineage>
</organism>
<evidence type="ECO:0000313" key="2">
    <source>
        <dbReference type="EMBL" id="EKC35015.1"/>
    </source>
</evidence>